<accession>A0A7U3YAM3</accession>
<evidence type="ECO:0000313" key="2">
    <source>
        <dbReference type="Proteomes" id="UP000006208"/>
    </source>
</evidence>
<gene>
    <name evidence="1" type="ORF">BBU118A_L41</name>
</gene>
<proteinExistence type="predicted"/>
<keyword evidence="1" id="KW-0614">Plasmid</keyword>
<geneLocation type="plasmid" evidence="1 2">
    <name>118a_cp32-8</name>
</geneLocation>
<reference evidence="1 2" key="1">
    <citation type="journal article" date="2011" name="J. Bacteriol.">
        <title>Whole-genome sequences of thirteen isolates of Borrelia burgdorferi.</title>
        <authorList>
            <person name="Schutzer S.E."/>
            <person name="Fraser-Liggett C.M."/>
            <person name="Casjens S.R."/>
            <person name="Qiu W.G."/>
            <person name="Dunn J.J."/>
            <person name="Mongodin E.F."/>
            <person name="Luft B.J."/>
        </authorList>
    </citation>
    <scope>NUCLEOTIDE SEQUENCE [LARGE SCALE GENOMIC DNA]</scope>
    <source>
        <strain evidence="1 2">118a</strain>
        <plasmid evidence="1 2">118a_cp32-8</plasmid>
    </source>
</reference>
<evidence type="ECO:0000313" key="1">
    <source>
        <dbReference type="EMBL" id="ACN92556.1"/>
    </source>
</evidence>
<dbReference type="AlphaFoldDB" id="A0A7U3YAM3"/>
<dbReference type="EMBL" id="CP001525">
    <property type="protein sequence ID" value="ACN92556.1"/>
    <property type="molecule type" value="Genomic_DNA"/>
</dbReference>
<dbReference type="Proteomes" id="UP000006208">
    <property type="component" value="Plasmid 118a_cp32-8"/>
</dbReference>
<organism evidence="1 2">
    <name type="scientific">Borreliella burgdorferi 118a</name>
    <dbReference type="NCBI Taxonomy" id="476210"/>
    <lineage>
        <taxon>Bacteria</taxon>
        <taxon>Pseudomonadati</taxon>
        <taxon>Spirochaetota</taxon>
        <taxon>Spirochaetia</taxon>
        <taxon>Spirochaetales</taxon>
        <taxon>Borreliaceae</taxon>
        <taxon>Borreliella</taxon>
    </lineage>
</organism>
<protein>
    <submittedName>
        <fullName evidence="1">Uncharacterized protein</fullName>
    </submittedName>
</protein>
<name>A0A7U3YAM3_BORBG</name>
<sequence length="51" mass="5704">MSSLIVNLESSLTEFSPLSHFLLILHTFTLETPNFFAISTSLNEPSLKYTA</sequence>